<dbReference type="InterPro" id="IPR040976">
    <property type="entry name" value="Pkinase_fungal"/>
</dbReference>
<sequence length="675" mass="76952">MDQARLKTIEDNPIEAGLDSFREIFRTICQDRSLPAIPESLESLHENDLQDLVLDLLLELQRLPVARLLPSSGRSNHLRTDILKLSPAIISNEYEIDRIKPLLHAVVAENTVDTVIWNHVYAALTESTPPPQTIASSLPETPGLLSPAQFSNFSEYDQYMDEVLKEELGELYVGLPRFYEAFFGAVPELDRASKAVFAKCLQGDEPLFREGWRDWPADAELDGVLSWFSTVIGKLEDLADEYKPTTTLRRRPLAQPSRPIRGSTTERKLDVGFIADPDAQKDSRCHWSQILVPGELRSNPSADTALEAWLDLGRSVREVLTAQDNRRFVLGFTLCGSLMRIWEFDRLGGTASESFDINQDGEQFVYAILGFLWMSDQRLGFDPTIISSGGRRYIEIARNGQTERLILDRLIKRASCVAGRGTTCWQAHREEDGMPLVIKDFWEYSETKKNRVHQRIVVRDFGKPIYEASSRVSLLSALEACIEGHESLRSKAGILHRDISINNLMINEDDENPSWRGFLIDLGLAIHEQREGVSGARGRVGTRVFMAIGVLLGERHSFMHDIESFFWVLFWICIHYDGPHRARVVRHFDEWHTAGADQLADLKKGKIGHEGDFIRFAKENFTQYYQPLVPWVNRVRKIVFPNGGRWEKEDAALYSRFRKILRDAQEDPEVSQVSE</sequence>
<dbReference type="SUPFAM" id="SSF56112">
    <property type="entry name" value="Protein kinase-like (PK-like)"/>
    <property type="match status" value="1"/>
</dbReference>
<feature type="domain" description="Fungal-type protein kinase" evidence="4">
    <location>
        <begin position="269"/>
        <end position="447"/>
    </location>
</feature>
<name>A0A9N9UHH6_9HYPO</name>
<comment type="catalytic activity">
    <reaction evidence="2">
        <text>L-threonyl-[protein] + ATP = O-phospho-L-threonyl-[protein] + ADP + H(+)</text>
        <dbReference type="Rhea" id="RHEA:46608"/>
        <dbReference type="Rhea" id="RHEA-COMP:11060"/>
        <dbReference type="Rhea" id="RHEA-COMP:11605"/>
        <dbReference type="ChEBI" id="CHEBI:15378"/>
        <dbReference type="ChEBI" id="CHEBI:30013"/>
        <dbReference type="ChEBI" id="CHEBI:30616"/>
        <dbReference type="ChEBI" id="CHEBI:61977"/>
        <dbReference type="ChEBI" id="CHEBI:456216"/>
        <dbReference type="EC" id="2.7.11.1"/>
    </reaction>
</comment>
<evidence type="ECO:0000256" key="3">
    <source>
        <dbReference type="ARBA" id="ARBA00048679"/>
    </source>
</evidence>
<feature type="domain" description="Fungal-type protein kinase" evidence="4">
    <location>
        <begin position="449"/>
        <end position="573"/>
    </location>
</feature>
<accession>A0A9N9UHH6</accession>
<dbReference type="Pfam" id="PF17667">
    <property type="entry name" value="Pkinase_fungal"/>
    <property type="match status" value="2"/>
</dbReference>
<comment type="catalytic activity">
    <reaction evidence="3">
        <text>L-seryl-[protein] + ATP = O-phospho-L-seryl-[protein] + ADP + H(+)</text>
        <dbReference type="Rhea" id="RHEA:17989"/>
        <dbReference type="Rhea" id="RHEA-COMP:9863"/>
        <dbReference type="Rhea" id="RHEA-COMP:11604"/>
        <dbReference type="ChEBI" id="CHEBI:15378"/>
        <dbReference type="ChEBI" id="CHEBI:29999"/>
        <dbReference type="ChEBI" id="CHEBI:30616"/>
        <dbReference type="ChEBI" id="CHEBI:83421"/>
        <dbReference type="ChEBI" id="CHEBI:456216"/>
        <dbReference type="EC" id="2.7.11.1"/>
    </reaction>
</comment>
<evidence type="ECO:0000313" key="5">
    <source>
        <dbReference type="EMBL" id="CAG9987750.1"/>
    </source>
</evidence>
<dbReference type="OrthoDB" id="5584477at2759"/>
<dbReference type="InterPro" id="IPR008266">
    <property type="entry name" value="Tyr_kinase_AS"/>
</dbReference>
<dbReference type="EC" id="2.7.11.1" evidence="1"/>
<dbReference type="Gene3D" id="1.10.510.10">
    <property type="entry name" value="Transferase(Phosphotransferase) domain 1"/>
    <property type="match status" value="1"/>
</dbReference>
<dbReference type="PROSITE" id="PS00109">
    <property type="entry name" value="PROTEIN_KINASE_TYR"/>
    <property type="match status" value="1"/>
</dbReference>
<dbReference type="EMBL" id="CABFNO020001436">
    <property type="protein sequence ID" value="CAG9987750.1"/>
    <property type="molecule type" value="Genomic_DNA"/>
</dbReference>
<proteinExistence type="predicted"/>
<evidence type="ECO:0000256" key="1">
    <source>
        <dbReference type="ARBA" id="ARBA00012513"/>
    </source>
</evidence>
<evidence type="ECO:0000256" key="2">
    <source>
        <dbReference type="ARBA" id="ARBA00047899"/>
    </source>
</evidence>
<comment type="caution">
    <text evidence="5">The sequence shown here is derived from an EMBL/GenBank/DDBJ whole genome shotgun (WGS) entry which is preliminary data.</text>
</comment>
<dbReference type="GO" id="GO:0004674">
    <property type="term" value="F:protein serine/threonine kinase activity"/>
    <property type="evidence" value="ECO:0007669"/>
    <property type="project" value="UniProtKB-EC"/>
</dbReference>
<dbReference type="PANTHER" id="PTHR38248">
    <property type="entry name" value="FUNK1 6"/>
    <property type="match status" value="1"/>
</dbReference>
<evidence type="ECO:0000259" key="4">
    <source>
        <dbReference type="Pfam" id="PF17667"/>
    </source>
</evidence>
<evidence type="ECO:0000313" key="6">
    <source>
        <dbReference type="Proteomes" id="UP000754883"/>
    </source>
</evidence>
<protein>
    <recommendedName>
        <fullName evidence="1">non-specific serine/threonine protein kinase</fullName>
        <ecNumber evidence="1">2.7.11.1</ecNumber>
    </recommendedName>
</protein>
<dbReference type="InterPro" id="IPR011009">
    <property type="entry name" value="Kinase-like_dom_sf"/>
</dbReference>
<gene>
    <name evidence="5" type="ORF">CBYS24578_00014989</name>
</gene>
<dbReference type="Proteomes" id="UP000754883">
    <property type="component" value="Unassembled WGS sequence"/>
</dbReference>
<keyword evidence="6" id="KW-1185">Reference proteome</keyword>
<dbReference type="PANTHER" id="PTHR38248:SF2">
    <property type="entry name" value="FUNK1 11"/>
    <property type="match status" value="1"/>
</dbReference>
<reference evidence="5" key="1">
    <citation type="submission" date="2021-10" db="EMBL/GenBank/DDBJ databases">
        <authorList>
            <person name="Piombo E."/>
        </authorList>
    </citation>
    <scope>NUCLEOTIDE SEQUENCE</scope>
</reference>
<dbReference type="AlphaFoldDB" id="A0A9N9UHH6"/>
<organism evidence="5 6">
    <name type="scientific">Clonostachys byssicola</name>
    <dbReference type="NCBI Taxonomy" id="160290"/>
    <lineage>
        <taxon>Eukaryota</taxon>
        <taxon>Fungi</taxon>
        <taxon>Dikarya</taxon>
        <taxon>Ascomycota</taxon>
        <taxon>Pezizomycotina</taxon>
        <taxon>Sordariomycetes</taxon>
        <taxon>Hypocreomycetidae</taxon>
        <taxon>Hypocreales</taxon>
        <taxon>Bionectriaceae</taxon>
        <taxon>Clonostachys</taxon>
    </lineage>
</organism>